<keyword evidence="2" id="KW-1185">Reference proteome</keyword>
<dbReference type="InterPro" id="IPR008792">
    <property type="entry name" value="PQQD"/>
</dbReference>
<dbReference type="RefSeq" id="WP_347324678.1">
    <property type="nucleotide sequence ID" value="NZ_JBCGUH010000004.1"/>
</dbReference>
<dbReference type="Gene3D" id="1.10.10.1150">
    <property type="entry name" value="Coenzyme PQQ synthesis protein D (PqqD)"/>
    <property type="match status" value="1"/>
</dbReference>
<dbReference type="Proteomes" id="UP001597233">
    <property type="component" value="Unassembled WGS sequence"/>
</dbReference>
<comment type="caution">
    <text evidence="1">The sequence shown here is derived from an EMBL/GenBank/DDBJ whole genome shotgun (WGS) entry which is preliminary data.</text>
</comment>
<evidence type="ECO:0000313" key="1">
    <source>
        <dbReference type="EMBL" id="MFD1885722.1"/>
    </source>
</evidence>
<sequence length="102" mass="11348">MTNMAGLDQQKFIQNKNYIASDMNGEKVMLDVQSGKYYNLGTIGGRIWDLSAQSSTVDEIVARLLEEYEVSPEVCKQQVSTFMGQMLSEGLVEVDDQGTSSR</sequence>
<proteinExistence type="predicted"/>
<dbReference type="EMBL" id="JBHUEH010000014">
    <property type="protein sequence ID" value="MFD1885722.1"/>
    <property type="molecule type" value="Genomic_DNA"/>
</dbReference>
<dbReference type="InterPro" id="IPR041881">
    <property type="entry name" value="PqqD_sf"/>
</dbReference>
<evidence type="ECO:0000313" key="2">
    <source>
        <dbReference type="Proteomes" id="UP001597233"/>
    </source>
</evidence>
<name>A0ABW4RHU7_9BACL</name>
<protein>
    <submittedName>
        <fullName evidence="1">Lasso peptide biosynthesis PqqD family chaperone</fullName>
    </submittedName>
</protein>
<dbReference type="NCBIfam" id="NF033536">
    <property type="entry name" value="lasso_PqqD_Bac"/>
    <property type="match status" value="1"/>
</dbReference>
<dbReference type="Pfam" id="PF05402">
    <property type="entry name" value="PqqD"/>
    <property type="match status" value="1"/>
</dbReference>
<reference evidence="2" key="1">
    <citation type="journal article" date="2019" name="Int. J. Syst. Evol. Microbiol.">
        <title>The Global Catalogue of Microorganisms (GCM) 10K type strain sequencing project: providing services to taxonomists for standard genome sequencing and annotation.</title>
        <authorList>
            <consortium name="The Broad Institute Genomics Platform"/>
            <consortium name="The Broad Institute Genome Sequencing Center for Infectious Disease"/>
            <person name="Wu L."/>
            <person name="Ma J."/>
        </authorList>
    </citation>
    <scope>NUCLEOTIDE SEQUENCE [LARGE SCALE GENOMIC DNA]</scope>
    <source>
        <strain evidence="2">CCUG 54950</strain>
    </source>
</reference>
<gene>
    <name evidence="1" type="ORF">ACFSC9_09315</name>
</gene>
<accession>A0ABW4RHU7</accession>
<organism evidence="1 2">
    <name type="scientific">Paenibacillus wenxiniae</name>
    <dbReference type="NCBI Taxonomy" id="1636843"/>
    <lineage>
        <taxon>Bacteria</taxon>
        <taxon>Bacillati</taxon>
        <taxon>Bacillota</taxon>
        <taxon>Bacilli</taxon>
        <taxon>Bacillales</taxon>
        <taxon>Paenibacillaceae</taxon>
        <taxon>Paenibacillus</taxon>
    </lineage>
</organism>